<evidence type="ECO:0008006" key="4">
    <source>
        <dbReference type="Google" id="ProtNLM"/>
    </source>
</evidence>
<keyword evidence="1" id="KW-0472">Membrane</keyword>
<name>A0ABW3EGB0_9ACTN</name>
<evidence type="ECO:0000256" key="1">
    <source>
        <dbReference type="SAM" id="Phobius"/>
    </source>
</evidence>
<organism evidence="2 3">
    <name type="scientific">Actinomadura sediminis</name>
    <dbReference type="NCBI Taxonomy" id="1038904"/>
    <lineage>
        <taxon>Bacteria</taxon>
        <taxon>Bacillati</taxon>
        <taxon>Actinomycetota</taxon>
        <taxon>Actinomycetes</taxon>
        <taxon>Streptosporangiales</taxon>
        <taxon>Thermomonosporaceae</taxon>
        <taxon>Actinomadura</taxon>
    </lineage>
</organism>
<dbReference type="InterPro" id="IPR014509">
    <property type="entry name" value="YjdF-like"/>
</dbReference>
<feature type="transmembrane region" description="Helical" evidence="1">
    <location>
        <begin position="62"/>
        <end position="82"/>
    </location>
</feature>
<dbReference type="EMBL" id="JBHTJA010000002">
    <property type="protein sequence ID" value="MFD0899321.1"/>
    <property type="molecule type" value="Genomic_DNA"/>
</dbReference>
<feature type="transmembrane region" description="Helical" evidence="1">
    <location>
        <begin position="88"/>
        <end position="112"/>
    </location>
</feature>
<dbReference type="RefSeq" id="WP_378296150.1">
    <property type="nucleotide sequence ID" value="NZ_JBHTJA010000002.1"/>
</dbReference>
<gene>
    <name evidence="2" type="ORF">ACFQ11_02865</name>
</gene>
<dbReference type="Proteomes" id="UP001596972">
    <property type="component" value="Unassembled WGS sequence"/>
</dbReference>
<dbReference type="Pfam" id="PF09997">
    <property type="entry name" value="DUF2238"/>
    <property type="match status" value="1"/>
</dbReference>
<feature type="transmembrane region" description="Helical" evidence="1">
    <location>
        <begin position="124"/>
        <end position="145"/>
    </location>
</feature>
<reference evidence="3" key="1">
    <citation type="journal article" date="2019" name="Int. J. Syst. Evol. Microbiol.">
        <title>The Global Catalogue of Microorganisms (GCM) 10K type strain sequencing project: providing services to taxonomists for standard genome sequencing and annotation.</title>
        <authorList>
            <consortium name="The Broad Institute Genomics Platform"/>
            <consortium name="The Broad Institute Genome Sequencing Center for Infectious Disease"/>
            <person name="Wu L."/>
            <person name="Ma J."/>
        </authorList>
    </citation>
    <scope>NUCLEOTIDE SEQUENCE [LARGE SCALE GENOMIC DNA]</scope>
    <source>
        <strain evidence="3">JCM 31202</strain>
    </source>
</reference>
<sequence>MSGTGKYAEAAGSLADLVRAVVLGSAVLAPLAQPAEAAVRFGLMFLVLVAARQSGIPGPFDLAFGVALTLATWASVAGWYAQYAWSDWVVHAVTGGSVAAVLYSGLAKLGCLPPLRDPALARPLVAITLIVAMLAALSGVLWEVYEWSAVRLGARMIVGYGDTVADLAMDVLGGVCAGAAMVAWQRDGRKTRPHEP</sequence>
<evidence type="ECO:0000313" key="2">
    <source>
        <dbReference type="EMBL" id="MFD0899321.1"/>
    </source>
</evidence>
<comment type="caution">
    <text evidence="2">The sequence shown here is derived from an EMBL/GenBank/DDBJ whole genome shotgun (WGS) entry which is preliminary data.</text>
</comment>
<keyword evidence="1" id="KW-0812">Transmembrane</keyword>
<evidence type="ECO:0000313" key="3">
    <source>
        <dbReference type="Proteomes" id="UP001596972"/>
    </source>
</evidence>
<protein>
    <recommendedName>
        <fullName evidence="4">DUF2238 domain-containing protein</fullName>
    </recommendedName>
</protein>
<keyword evidence="1" id="KW-1133">Transmembrane helix</keyword>
<keyword evidence="3" id="KW-1185">Reference proteome</keyword>
<feature type="transmembrane region" description="Helical" evidence="1">
    <location>
        <begin position="165"/>
        <end position="184"/>
    </location>
</feature>
<proteinExistence type="predicted"/>
<accession>A0ABW3EGB0</accession>